<dbReference type="RefSeq" id="WP_248940616.1">
    <property type="nucleotide sequence ID" value="NZ_JAKIKS010000045.1"/>
</dbReference>
<accession>A0ABT0LCC0</accession>
<name>A0ABT0LCC0_9GAMM</name>
<gene>
    <name evidence="1" type="ORF">L2764_12635</name>
</gene>
<dbReference type="Proteomes" id="UP001203423">
    <property type="component" value="Unassembled WGS sequence"/>
</dbReference>
<dbReference type="EMBL" id="JAKIKS010000045">
    <property type="protein sequence ID" value="MCL1125300.1"/>
    <property type="molecule type" value="Genomic_DNA"/>
</dbReference>
<organism evidence="1 2">
    <name type="scientific">Shewanella surugensis</name>
    <dbReference type="NCBI Taxonomy" id="212020"/>
    <lineage>
        <taxon>Bacteria</taxon>
        <taxon>Pseudomonadati</taxon>
        <taxon>Pseudomonadota</taxon>
        <taxon>Gammaproteobacteria</taxon>
        <taxon>Alteromonadales</taxon>
        <taxon>Shewanellaceae</taxon>
        <taxon>Shewanella</taxon>
    </lineage>
</organism>
<reference evidence="1 2" key="1">
    <citation type="submission" date="2022-01" db="EMBL/GenBank/DDBJ databases">
        <title>Whole genome-based taxonomy of the Shewanellaceae.</title>
        <authorList>
            <person name="Martin-Rodriguez A.J."/>
        </authorList>
    </citation>
    <scope>NUCLEOTIDE SEQUENCE [LARGE SCALE GENOMIC DNA]</scope>
    <source>
        <strain evidence="1 2">DSM 17177</strain>
    </source>
</reference>
<proteinExistence type="predicted"/>
<dbReference type="PROSITE" id="PS51257">
    <property type="entry name" value="PROKAR_LIPOPROTEIN"/>
    <property type="match status" value="1"/>
</dbReference>
<evidence type="ECO:0000313" key="2">
    <source>
        <dbReference type="Proteomes" id="UP001203423"/>
    </source>
</evidence>
<protein>
    <submittedName>
        <fullName evidence="1">YajG family lipoprotein</fullName>
    </submittedName>
</protein>
<sequence length="202" mass="22784">MIMRHFYLLLLVSIGLTGCTSYSPRYIALNPQVPIINVQTAEHTSISMSTTDIRPFQYIVRFIDDGNVTRQISASEPLRDQMNRVLQAGLQEAGYQVSSDPHNSVEFQIEKLLTNVDEGVFGFTAKTEIIINAVANKQRDIITGASTKTERKTLNKRFRIKAMLKKPLSPDFATLELEINKQLAILTQEIITDPELNQFIQG</sequence>
<dbReference type="Pfam" id="PF03923">
    <property type="entry name" value="Lipoprotein_16"/>
    <property type="match status" value="1"/>
</dbReference>
<dbReference type="InterPro" id="IPR005619">
    <property type="entry name" value="Uncharacterised_YajG"/>
</dbReference>
<keyword evidence="2" id="KW-1185">Reference proteome</keyword>
<keyword evidence="1" id="KW-0449">Lipoprotein</keyword>
<evidence type="ECO:0000313" key="1">
    <source>
        <dbReference type="EMBL" id="MCL1125300.1"/>
    </source>
</evidence>
<comment type="caution">
    <text evidence="1">The sequence shown here is derived from an EMBL/GenBank/DDBJ whole genome shotgun (WGS) entry which is preliminary data.</text>
</comment>